<gene>
    <name evidence="1" type="ORF">NM688_g942</name>
</gene>
<protein>
    <submittedName>
        <fullName evidence="1">Uncharacterized protein</fullName>
    </submittedName>
</protein>
<reference evidence="1" key="1">
    <citation type="submission" date="2022-07" db="EMBL/GenBank/DDBJ databases">
        <title>Genome Sequence of Phlebia brevispora.</title>
        <authorList>
            <person name="Buettner E."/>
        </authorList>
    </citation>
    <scope>NUCLEOTIDE SEQUENCE</scope>
    <source>
        <strain evidence="1">MPL23</strain>
    </source>
</reference>
<proteinExistence type="predicted"/>
<sequence length="1888" mass="210810">MSNKQRLVLSIIDFLNQSIRDGTVKQDDQESLEVAIQCIGEAFEVDPTDDAQRERLSVKPASLQSIFDVYLKTREKMGSPGAGSSSTAPSESTSSSVPASSGPKVPSAEDKAAAEKLKASGNSHMSAKSYDAAIESYTQAIQLDPTNAVYYSNRAAAYSSKGEHGSAVADAEKAIEVDPSFVRAYHRLGHAHYCLNDYKEAADAFRRGLELDSSNANLKQGLQMAEARIPKDEESDEIPSTDSAAAGAPGGLPDLAGLMNNPMMMQMAQQLMQNGGMEQLMSNPSVQNMMNRVQSGGGMPSMAELMSDPTMRNLTAVSFASLRLHTTALASVRCILAATLIISLILHSAFIFTGLWSLHSSIAFVPILVIILNAREIEFECSALNLFIPRLSAGTRQEVQEQIQASDNSCFPASVYSMGCDLKHRAFLDRCSRMTCLKTPPHCAGITFATVDSHPLLNMNALALALLVSLFIFLWKILPSWRRRNMLKASMPPSPRGIPFLGNALQVPFVEVWRTFTKWQEELGPVFLLNIVGKHVVVLNTLEAAIDLLDHRSGIYSDRPRMIVASEIICDDNHLALMGYGPKWRRLRRIAHDILNTHGVQAYRQHQEHDAAILVGNLLESPQNWDRHFRLAAASNSYSVMYGEHLSGKEAYSKVERNIETVHVVTVAVAPATAPYVEFFPVLQYLPKWFPGAGWKRQAFEHQHKITSMYKELLNDVRAKVENGIARPSLASSMIEKQGKYGLSEEEIAWLPGIIYLTGAETTGGTLFVFLLAMVLFPDVLKRAQAEVDAVVSRERMPSFEDQRNLPYIEAMVKEVLRWFPGVPLGLPRRCMTDDWYGDYLVPQGATLLPNVWAITRDTKYFPDPENLMPERFLGKKGEVSKVLEMVVEMNFVFGFGRRICPGKTYANNSMFIMFATLVWAFDIHKAKDDAGNEITPDSTACVDEGVVVRPAVFPCEIVPRHPMLLRNLQAKAPVSYLWQMNYMQSGGGMLSMADLTLSYIAIRYECGSMSMTWRLRNLRRLGIAMPLSAACGKRIILRLVHSVWLSSPVAARICIARSVICCEELLRAFASPPWRSGKIFIAEMPSTEAFYGVQRSLTWLKLESLTNHTQSRLEPDCDQLSALSPRVQRTARRHSRAGLMTALSIFAWVLILVSSLKVEGRARTNLFTEHGRKPCYLNMLEGVTDLLDRSSIYSNRPWYGSEWRRMRQAAHETLHAHVIHSEALNRAQAEVDTIAMTGMDTISFQRSIRAMTQDPRHSIPDRDKFMPERFLVEDANNSKTLTATTLERSFVFDYGRRSSARSREMTSRISEEGRSHSSLLLPNLSADGIAYDVFSPIEPLPAGLSKSAHTSIRYNVADSDTMGSVASATMTASSIFLDMSALSIASLIFFLISFLKLVSAWSRKCLIRTQMPPSPRGLPLLGNVLQVPFVETWRVFTKWKEELDHRSSIYSDRPRMIVAGEIICDGRHLALVGYGPKWRRMRRAAHDTLHARAVQVYEEHQEHDAAILVGNLCESPQRWDRHFRHTAASSSFSAIYGKHLASKESYTIVERSLETVYAIATAGAPATASYVEFFPIFPTIPPWFPGAGWKRKGLKHREKFTSMFKELLRHVSVDMENGTARPSLASSILEKHDKYSLTDTELAWLPGMIYMTGAETTGGALFVFLLAMVLYPEVLKRAQFEVDTVVGRERMPSFGDKNNLSYIEALVKDFGGAAMATWRTVRTPKVIYRGDPRCFAHATGNDDVLISSGRLVRELFHPERAMTRDPRHFLDPDRFMPERFLAEDTKHSRLLTSALEMNFVFGYGRRICPGKAYSLNGLFIMFATLVWAFDIRKAKDDAGNDITPDSTACVDEGLVVRPAVFPCEIVPRHPMVHSLVDKAKACAVSGH</sequence>
<name>A0ACC1TD77_9APHY</name>
<evidence type="ECO:0000313" key="2">
    <source>
        <dbReference type="Proteomes" id="UP001148662"/>
    </source>
</evidence>
<organism evidence="1 2">
    <name type="scientific">Phlebia brevispora</name>
    <dbReference type="NCBI Taxonomy" id="194682"/>
    <lineage>
        <taxon>Eukaryota</taxon>
        <taxon>Fungi</taxon>
        <taxon>Dikarya</taxon>
        <taxon>Basidiomycota</taxon>
        <taxon>Agaricomycotina</taxon>
        <taxon>Agaricomycetes</taxon>
        <taxon>Polyporales</taxon>
        <taxon>Meruliaceae</taxon>
        <taxon>Phlebia</taxon>
    </lineage>
</organism>
<accession>A0ACC1TD77</accession>
<dbReference type="Proteomes" id="UP001148662">
    <property type="component" value="Unassembled WGS sequence"/>
</dbReference>
<keyword evidence="2" id="KW-1185">Reference proteome</keyword>
<evidence type="ECO:0000313" key="1">
    <source>
        <dbReference type="EMBL" id="KAJ3558414.1"/>
    </source>
</evidence>
<dbReference type="EMBL" id="JANHOG010000090">
    <property type="protein sequence ID" value="KAJ3558414.1"/>
    <property type="molecule type" value="Genomic_DNA"/>
</dbReference>
<comment type="caution">
    <text evidence="1">The sequence shown here is derived from an EMBL/GenBank/DDBJ whole genome shotgun (WGS) entry which is preliminary data.</text>
</comment>